<gene>
    <name evidence="2" type="ORF">LCIT_02690</name>
</gene>
<dbReference type="SUPFAM" id="SSF46689">
    <property type="entry name" value="Homeodomain-like"/>
    <property type="match status" value="1"/>
</dbReference>
<comment type="caution">
    <text evidence="2">The sequence shown here is derived from an EMBL/GenBank/DDBJ whole genome shotgun (WGS) entry which is preliminary data.</text>
</comment>
<name>A0A5A5TX94_LEUCI</name>
<evidence type="ECO:0000313" key="3">
    <source>
        <dbReference type="Proteomes" id="UP000323274"/>
    </source>
</evidence>
<dbReference type="Gene3D" id="1.10.357.10">
    <property type="entry name" value="Tetracycline Repressor, domain 2"/>
    <property type="match status" value="1"/>
</dbReference>
<keyword evidence="1" id="KW-0812">Transmembrane</keyword>
<proteinExistence type="predicted"/>
<organism evidence="2 3">
    <name type="scientific">Leuconostoc citreum</name>
    <dbReference type="NCBI Taxonomy" id="33964"/>
    <lineage>
        <taxon>Bacteria</taxon>
        <taxon>Bacillati</taxon>
        <taxon>Bacillota</taxon>
        <taxon>Bacilli</taxon>
        <taxon>Lactobacillales</taxon>
        <taxon>Lactobacillaceae</taxon>
        <taxon>Leuconostoc</taxon>
    </lineage>
</organism>
<dbReference type="InterPro" id="IPR009057">
    <property type="entry name" value="Homeodomain-like_sf"/>
</dbReference>
<evidence type="ECO:0000256" key="1">
    <source>
        <dbReference type="SAM" id="Phobius"/>
    </source>
</evidence>
<accession>A0A5A5TX94</accession>
<keyword evidence="1" id="KW-1133">Transmembrane helix</keyword>
<reference evidence="2 3" key="1">
    <citation type="submission" date="2019-04" db="EMBL/GenBank/DDBJ databases">
        <title>A pseudo-fructophilic Leuconostoc citreum strain F192-5 isolated from peel of satsuma mandarin: the first report for isolation and characterization of strain-dependent fructophilic-like characteristics.</title>
        <authorList>
            <person name="Maeno S."/>
            <person name="Tanizawa Y."/>
            <person name="Kajikawa A."/>
            <person name="Kanesaki Y."/>
            <person name="Kubota E."/>
            <person name="Arita M."/>
            <person name="Leon D."/>
            <person name="Endo A."/>
        </authorList>
    </citation>
    <scope>NUCLEOTIDE SEQUENCE [LARGE SCALE GENOMIC DNA]</scope>
    <source>
        <strain evidence="2 3">F192-5</strain>
    </source>
</reference>
<dbReference type="Proteomes" id="UP000323274">
    <property type="component" value="Unassembled WGS sequence"/>
</dbReference>
<dbReference type="EMBL" id="BJJW01000002">
    <property type="protein sequence ID" value="GDZ83027.1"/>
    <property type="molecule type" value="Genomic_DNA"/>
</dbReference>
<protein>
    <submittedName>
        <fullName evidence="2">TetR family transcriptional regulator</fullName>
    </submittedName>
</protein>
<feature type="transmembrane region" description="Helical" evidence="1">
    <location>
        <begin position="135"/>
        <end position="153"/>
    </location>
</feature>
<keyword evidence="1" id="KW-0472">Membrane</keyword>
<sequence>MMSEKKDARIIRTKKNIQEAAVILMTTQPDFSITTLLDKAQTTRGTFYKYYQNKPHLIDDVNDNLLLELTQHTQGQFHVVKMIRAISDRAAFYNAVLNLNTNTSYFNTLMTRMRSQVTLQLAGVTDDYEKRKLMFQWEVVIGGFWALIAAWLADNMDINQTILLQEFTDILRVNTTGATQTGLSLFDFSEVV</sequence>
<dbReference type="AlphaFoldDB" id="A0A5A5TX94"/>
<evidence type="ECO:0000313" key="2">
    <source>
        <dbReference type="EMBL" id="GDZ83027.1"/>
    </source>
</evidence>